<dbReference type="EMBL" id="HACA01000367">
    <property type="protein sequence ID" value="CDW17728.1"/>
    <property type="molecule type" value="Transcribed_RNA"/>
</dbReference>
<reference evidence="1" key="1">
    <citation type="submission" date="2014-05" db="EMBL/GenBank/DDBJ databases">
        <authorList>
            <person name="Chronopoulou M."/>
        </authorList>
    </citation>
    <scope>NUCLEOTIDE SEQUENCE</scope>
    <source>
        <tissue evidence="1">Whole organism</tissue>
    </source>
</reference>
<dbReference type="AlphaFoldDB" id="A0A0K2SVE0"/>
<evidence type="ECO:0000313" key="1">
    <source>
        <dbReference type="EMBL" id="CDW17728.1"/>
    </source>
</evidence>
<organism evidence="1">
    <name type="scientific">Lepeophtheirus salmonis</name>
    <name type="common">Salmon louse</name>
    <name type="synonym">Caligus salmonis</name>
    <dbReference type="NCBI Taxonomy" id="72036"/>
    <lineage>
        <taxon>Eukaryota</taxon>
        <taxon>Metazoa</taxon>
        <taxon>Ecdysozoa</taxon>
        <taxon>Arthropoda</taxon>
        <taxon>Crustacea</taxon>
        <taxon>Multicrustacea</taxon>
        <taxon>Hexanauplia</taxon>
        <taxon>Copepoda</taxon>
        <taxon>Siphonostomatoida</taxon>
        <taxon>Caligidae</taxon>
        <taxon>Lepeophtheirus</taxon>
    </lineage>
</organism>
<accession>A0A0K2SVE0</accession>
<protein>
    <submittedName>
        <fullName evidence="1">Uncharacterized protein</fullName>
    </submittedName>
</protein>
<sequence>MKRIRSFPEVATDSRGYGISAFLGSQVDYMLHSWKPDHVLPTRKQPNAVGWYPNFFRDRL</sequence>
<proteinExistence type="predicted"/>
<name>A0A0K2SVE0_LEPSM</name>